<name>A0ACB9AFH2_CICIN</name>
<protein>
    <submittedName>
        <fullName evidence="1">Uncharacterized protein</fullName>
    </submittedName>
</protein>
<reference evidence="1 2" key="2">
    <citation type="journal article" date="2022" name="Mol. Ecol. Resour.">
        <title>The genomes of chicory, endive, great burdock and yacon provide insights into Asteraceae paleo-polyploidization history and plant inulin production.</title>
        <authorList>
            <person name="Fan W."/>
            <person name="Wang S."/>
            <person name="Wang H."/>
            <person name="Wang A."/>
            <person name="Jiang F."/>
            <person name="Liu H."/>
            <person name="Zhao H."/>
            <person name="Xu D."/>
            <person name="Zhang Y."/>
        </authorList>
    </citation>
    <scope>NUCLEOTIDE SEQUENCE [LARGE SCALE GENOMIC DNA]</scope>
    <source>
        <strain evidence="2">cv. Punajuju</strain>
        <tissue evidence="1">Leaves</tissue>
    </source>
</reference>
<proteinExistence type="predicted"/>
<dbReference type="EMBL" id="CM042015">
    <property type="protein sequence ID" value="KAI3708473.1"/>
    <property type="molecule type" value="Genomic_DNA"/>
</dbReference>
<dbReference type="Proteomes" id="UP001055811">
    <property type="component" value="Linkage Group LG07"/>
</dbReference>
<accession>A0ACB9AFH2</accession>
<evidence type="ECO:0000313" key="2">
    <source>
        <dbReference type="Proteomes" id="UP001055811"/>
    </source>
</evidence>
<reference evidence="2" key="1">
    <citation type="journal article" date="2022" name="Mol. Ecol. Resour.">
        <title>The genomes of chicory, endive, great burdock and yacon provide insights into Asteraceae palaeo-polyploidization history and plant inulin production.</title>
        <authorList>
            <person name="Fan W."/>
            <person name="Wang S."/>
            <person name="Wang H."/>
            <person name="Wang A."/>
            <person name="Jiang F."/>
            <person name="Liu H."/>
            <person name="Zhao H."/>
            <person name="Xu D."/>
            <person name="Zhang Y."/>
        </authorList>
    </citation>
    <scope>NUCLEOTIDE SEQUENCE [LARGE SCALE GENOMIC DNA]</scope>
    <source>
        <strain evidence="2">cv. Punajuju</strain>
    </source>
</reference>
<organism evidence="1 2">
    <name type="scientific">Cichorium intybus</name>
    <name type="common">Chicory</name>
    <dbReference type="NCBI Taxonomy" id="13427"/>
    <lineage>
        <taxon>Eukaryota</taxon>
        <taxon>Viridiplantae</taxon>
        <taxon>Streptophyta</taxon>
        <taxon>Embryophyta</taxon>
        <taxon>Tracheophyta</taxon>
        <taxon>Spermatophyta</taxon>
        <taxon>Magnoliopsida</taxon>
        <taxon>eudicotyledons</taxon>
        <taxon>Gunneridae</taxon>
        <taxon>Pentapetalae</taxon>
        <taxon>asterids</taxon>
        <taxon>campanulids</taxon>
        <taxon>Asterales</taxon>
        <taxon>Asteraceae</taxon>
        <taxon>Cichorioideae</taxon>
        <taxon>Cichorieae</taxon>
        <taxon>Cichoriinae</taxon>
        <taxon>Cichorium</taxon>
    </lineage>
</organism>
<comment type="caution">
    <text evidence="1">The sequence shown here is derived from an EMBL/GenBank/DDBJ whole genome shotgun (WGS) entry which is preliminary data.</text>
</comment>
<sequence>MDDGQGSKRKKKKKRGKSLIFKNLFKHPNSGDDHSSGTGGKILASDDNLVYCDVSGNCVDPDFKKPPSSHRMSRIFKAVLFDTAVKKKIDGNESETNESMSSSPVKDDRIKKIEKIEKVDNSINEHKSNVVKDSEVDHSSTDRSNQSSLPSKATESPVSSSSSTPNTTGSQTLTERKVNSVEKKPPLPSNPRSPAKSIPAEDKKPVVVNNPAARLRLFIVLGLFVLVVLWKSYAAMTAESSDRDSGQYTNTAIAGEEL</sequence>
<evidence type="ECO:0000313" key="1">
    <source>
        <dbReference type="EMBL" id="KAI3708473.1"/>
    </source>
</evidence>
<gene>
    <name evidence="1" type="ORF">L2E82_37643</name>
</gene>
<keyword evidence="2" id="KW-1185">Reference proteome</keyword>